<reference evidence="12" key="1">
    <citation type="submission" date="2017-02" db="UniProtKB">
        <authorList>
            <consortium name="WormBaseParasite"/>
        </authorList>
    </citation>
    <scope>IDENTIFICATION</scope>
</reference>
<comment type="catalytic activity">
    <reaction evidence="2 10">
        <text>beta-D-fructose 1-phosphate + H2O = D-fructose + phosphate</text>
        <dbReference type="Rhea" id="RHEA:35603"/>
        <dbReference type="ChEBI" id="CHEBI:15377"/>
        <dbReference type="ChEBI" id="CHEBI:37721"/>
        <dbReference type="ChEBI" id="CHEBI:43474"/>
        <dbReference type="ChEBI" id="CHEBI:138881"/>
    </reaction>
</comment>
<dbReference type="EC" id="3.1.3.-" evidence="10"/>
<dbReference type="GO" id="GO:0006974">
    <property type="term" value="P:DNA damage response"/>
    <property type="evidence" value="ECO:0007669"/>
    <property type="project" value="TreeGrafter"/>
</dbReference>
<accession>A0A0N4YLW4</accession>
<organism evidence="12">
    <name type="scientific">Nippostrongylus brasiliensis</name>
    <name type="common">Rat hookworm</name>
    <dbReference type="NCBI Taxonomy" id="27835"/>
    <lineage>
        <taxon>Eukaryota</taxon>
        <taxon>Metazoa</taxon>
        <taxon>Ecdysozoa</taxon>
        <taxon>Nematoda</taxon>
        <taxon>Chromadorea</taxon>
        <taxon>Rhabditida</taxon>
        <taxon>Rhabditina</taxon>
        <taxon>Rhabditomorpha</taxon>
        <taxon>Strongyloidea</taxon>
        <taxon>Heligmosomidae</taxon>
        <taxon>Nippostrongylus</taxon>
    </lineage>
</organism>
<dbReference type="GO" id="GO:0103026">
    <property type="term" value="F:fructose-1-phosphatase activity"/>
    <property type="evidence" value="ECO:0007669"/>
    <property type="project" value="RHEA"/>
</dbReference>
<sequence>MGNYFSSDGLPPKLNGVKEDTFVHFTLSQRWPKTIGTTVDHFHNKHGALGADLDVKAVISELSEISYHIVTDAPLKDIDDTSYSHEMWNKLLSQMREKDGHDAVTWFKADWLFTECYMYRRIVGATAKTKYLKNYDFFRDQKIKGFNDQCASLFPAFKVIHQSKINDFRDQVRDGIRYMLSVADNFTVEEKRETVEVLLKMCLWGNRCDLSLSCGGSTQLAQAPIEAARSLDEFILCNDLGVAIDNYFMKMQKRRGKREFHIVLDNAGPELMGDLIFSEYLLHSKLVDREYPYFVSDVTGGDFEWTLTELKKLGDVFRTMYEKLTVRVKKVKTPHKLFSVRGQLLFRDHRFWTYPQPYCEMYLVAPELYYELSAASLIMFKGDLNYRKLTALCGFLPAPVLALRTLKSETVAGLPKDVAERMMHEPDQKWMTTGEYGIAELAF</sequence>
<keyword evidence="6 10" id="KW-0378">Hydrolase</keyword>
<evidence type="ECO:0000313" key="12">
    <source>
        <dbReference type="WBParaSite" id="NBR_0001812401-mRNA-1"/>
    </source>
</evidence>
<evidence type="ECO:0000256" key="8">
    <source>
        <dbReference type="ARBA" id="ARBA00045980"/>
    </source>
</evidence>
<comment type="function">
    <text evidence="8 10">Metal-dependent phosphatase that shows phosphatase activity against several substrates, including fructose-1-phosphate and fructose-6-phosphate. Its preference for fructose-1-phosphate, a strong glycating agent that causes DNA damage rather than a canonical yeast metabolite, suggests a damage-control function in hexose phosphate metabolism. Has also been shown to have O-methyltransferase activity that methylates glutamate residues of target proteins to form gamma-glutamyl methyl ester residues. Possibly methylates PCNA, suggesting it is involved in the DNA damage response.</text>
</comment>
<comment type="catalytic activity">
    <reaction evidence="1 10">
        <text>L-glutamyl-[protein] + S-adenosyl-L-methionine = [protein]-L-glutamate 5-O-methyl ester + S-adenosyl-L-homocysteine</text>
        <dbReference type="Rhea" id="RHEA:24452"/>
        <dbReference type="Rhea" id="RHEA-COMP:10208"/>
        <dbReference type="Rhea" id="RHEA-COMP:10311"/>
        <dbReference type="ChEBI" id="CHEBI:29973"/>
        <dbReference type="ChEBI" id="CHEBI:57856"/>
        <dbReference type="ChEBI" id="CHEBI:59789"/>
        <dbReference type="ChEBI" id="CHEBI:82795"/>
    </reaction>
</comment>
<evidence type="ECO:0000256" key="4">
    <source>
        <dbReference type="ARBA" id="ARBA00022596"/>
    </source>
</evidence>
<proteinExistence type="inferred from homology"/>
<dbReference type="PANTHER" id="PTHR12260:SF6">
    <property type="entry name" value="DAMAGE-CONTROL PHOSPHATASE ARMT1"/>
    <property type="match status" value="1"/>
</dbReference>
<dbReference type="AlphaFoldDB" id="A0A0N4YLW4"/>
<dbReference type="OMA" id="SHFWTGP"/>
<dbReference type="PANTHER" id="PTHR12260">
    <property type="entry name" value="DAMAGE-CONTROL PHOSPHATASE ARMT1"/>
    <property type="match status" value="1"/>
</dbReference>
<dbReference type="SUPFAM" id="SSF111321">
    <property type="entry name" value="AF1104-like"/>
    <property type="match status" value="1"/>
</dbReference>
<keyword evidence="10" id="KW-0489">Methyltransferase</keyword>
<comment type="similarity">
    <text evidence="3 10">Belongs to the damage-control phosphatase family. Sugar phosphate phosphatase III subfamily.</text>
</comment>
<dbReference type="GO" id="GO:0008983">
    <property type="term" value="F:protein-glutamate O-methyltransferase activity"/>
    <property type="evidence" value="ECO:0007669"/>
    <property type="project" value="RHEA"/>
</dbReference>
<keyword evidence="7 10" id="KW-0464">Manganese</keyword>
<keyword evidence="10" id="KW-0808">Transferase</keyword>
<evidence type="ECO:0000256" key="2">
    <source>
        <dbReference type="ARBA" id="ARBA00001326"/>
    </source>
</evidence>
<dbReference type="InterPro" id="IPR036075">
    <property type="entry name" value="ARMT-1-like_metal-bd_sf"/>
</dbReference>
<evidence type="ECO:0000259" key="11">
    <source>
        <dbReference type="Pfam" id="PF01937"/>
    </source>
</evidence>
<evidence type="ECO:0000256" key="5">
    <source>
        <dbReference type="ARBA" id="ARBA00022723"/>
    </source>
</evidence>
<evidence type="ECO:0000256" key="3">
    <source>
        <dbReference type="ARBA" id="ARBA00009519"/>
    </source>
</evidence>
<dbReference type="GO" id="GO:0032259">
    <property type="term" value="P:methylation"/>
    <property type="evidence" value="ECO:0007669"/>
    <property type="project" value="UniProtKB-KW"/>
</dbReference>
<keyword evidence="4" id="KW-0533">Nickel</keyword>
<evidence type="ECO:0000256" key="9">
    <source>
        <dbReference type="ARBA" id="ARBA00048809"/>
    </source>
</evidence>
<name>A0A0N4YLW4_NIPBR</name>
<evidence type="ECO:0000256" key="1">
    <source>
        <dbReference type="ARBA" id="ARBA00000807"/>
    </source>
</evidence>
<comment type="catalytic activity">
    <reaction evidence="9 10">
        <text>beta-D-fructose 6-phosphate = dihydroxyacetone + D-glyceraldehyde 3-phosphate</text>
        <dbReference type="Rhea" id="RHEA:28002"/>
        <dbReference type="ChEBI" id="CHEBI:16016"/>
        <dbReference type="ChEBI" id="CHEBI:57634"/>
        <dbReference type="ChEBI" id="CHEBI:59776"/>
    </reaction>
</comment>
<dbReference type="GO" id="GO:0005634">
    <property type="term" value="C:nucleus"/>
    <property type="evidence" value="ECO:0007669"/>
    <property type="project" value="TreeGrafter"/>
</dbReference>
<dbReference type="WBParaSite" id="NBR_0001812401-mRNA-1">
    <property type="protein sequence ID" value="NBR_0001812401-mRNA-1"/>
    <property type="gene ID" value="NBR_0001812401"/>
</dbReference>
<comment type="cofactor">
    <cofactor evidence="10">
        <name>Mn(2+)</name>
        <dbReference type="ChEBI" id="CHEBI:29035"/>
    </cofactor>
    <cofactor evidence="10">
        <name>Ni(2+)</name>
        <dbReference type="ChEBI" id="CHEBI:49786"/>
    </cofactor>
</comment>
<evidence type="ECO:0000256" key="6">
    <source>
        <dbReference type="ARBA" id="ARBA00022801"/>
    </source>
</evidence>
<protein>
    <recommendedName>
        <fullName evidence="10">Sugar phosphate phosphatase</fullName>
        <ecNumber evidence="10">2.1.1.-</ecNumber>
        <ecNumber evidence="10">3.1.3.-</ecNumber>
    </recommendedName>
</protein>
<evidence type="ECO:0000256" key="10">
    <source>
        <dbReference type="RuleBase" id="RU367030"/>
    </source>
</evidence>
<dbReference type="Gene3D" id="3.40.50.10880">
    <property type="entry name" value="Uncharacterised protein PF01937, DUF89, domain 3"/>
    <property type="match status" value="1"/>
</dbReference>
<dbReference type="EC" id="2.1.1.-" evidence="10"/>
<keyword evidence="5 10" id="KW-0479">Metal-binding</keyword>
<comment type="domain">
    <text evidence="10">Subfamily III proteins have a conserved RTxK motif about 40-50 residues from the C-terminus; the threonine may be replaced by serine or cysteine.</text>
</comment>
<evidence type="ECO:0000256" key="7">
    <source>
        <dbReference type="ARBA" id="ARBA00023211"/>
    </source>
</evidence>
<feature type="domain" description="Damage-control phosphatase ARMT1-like metal-binding" evidence="11">
    <location>
        <begin position="26"/>
        <end position="420"/>
    </location>
</feature>
<dbReference type="Gene3D" id="1.20.930.60">
    <property type="match status" value="1"/>
</dbReference>
<dbReference type="GO" id="GO:0046872">
    <property type="term" value="F:metal ion binding"/>
    <property type="evidence" value="ECO:0007669"/>
    <property type="project" value="UniProtKB-UniRule"/>
</dbReference>
<dbReference type="InterPro" id="IPR039763">
    <property type="entry name" value="ARMT1"/>
</dbReference>
<dbReference type="InterPro" id="IPR002791">
    <property type="entry name" value="ARMT1-like_metal-bd"/>
</dbReference>
<dbReference type="Pfam" id="PF01937">
    <property type="entry name" value="ARMT1-like_dom"/>
    <property type="match status" value="1"/>
</dbReference>
<dbReference type="GO" id="GO:0097023">
    <property type="term" value="F:fructose 6-phosphate aldolase activity"/>
    <property type="evidence" value="ECO:0007669"/>
    <property type="project" value="RHEA"/>
</dbReference>